<feature type="transmembrane region" description="Helical" evidence="6">
    <location>
        <begin position="461"/>
        <end position="480"/>
    </location>
</feature>
<evidence type="ECO:0000256" key="5">
    <source>
        <dbReference type="SAM" id="MobiDB-lite"/>
    </source>
</evidence>
<reference evidence="8" key="2">
    <citation type="submission" date="2023-05" db="EMBL/GenBank/DDBJ databases">
        <authorList>
            <consortium name="Lawrence Berkeley National Laboratory"/>
            <person name="Steindorff A."/>
            <person name="Hensen N."/>
            <person name="Bonometti L."/>
            <person name="Westerberg I."/>
            <person name="Brannstrom I.O."/>
            <person name="Guillou S."/>
            <person name="Cros-Aarteil S."/>
            <person name="Calhoun S."/>
            <person name="Haridas S."/>
            <person name="Kuo A."/>
            <person name="Mondo S."/>
            <person name="Pangilinan J."/>
            <person name="Riley R."/>
            <person name="Labutti K."/>
            <person name="Andreopoulos B."/>
            <person name="Lipzen A."/>
            <person name="Chen C."/>
            <person name="Yanf M."/>
            <person name="Daum C."/>
            <person name="Ng V."/>
            <person name="Clum A."/>
            <person name="Ohm R."/>
            <person name="Martin F."/>
            <person name="Silar P."/>
            <person name="Natvig D."/>
            <person name="Lalanne C."/>
            <person name="Gautier V."/>
            <person name="Ament-Velasquez S.L."/>
            <person name="Kruys A."/>
            <person name="Hutchinson M.I."/>
            <person name="Powell A.J."/>
            <person name="Barry K."/>
            <person name="Miller A.N."/>
            <person name="Grigoriev I.V."/>
            <person name="Debuchy R."/>
            <person name="Gladieux P."/>
            <person name="Thoren M.H."/>
            <person name="Johannesson H."/>
        </authorList>
    </citation>
    <scope>NUCLEOTIDE SEQUENCE</scope>
    <source>
        <strain evidence="8">CBS 141.50</strain>
    </source>
</reference>
<dbReference type="GO" id="GO:0008271">
    <property type="term" value="F:secondary active sulfate transmembrane transporter activity"/>
    <property type="evidence" value="ECO:0007669"/>
    <property type="project" value="InterPro"/>
</dbReference>
<dbReference type="GO" id="GO:0016020">
    <property type="term" value="C:membrane"/>
    <property type="evidence" value="ECO:0007669"/>
    <property type="project" value="UniProtKB-SubCell"/>
</dbReference>
<comment type="subcellular location">
    <subcellularLocation>
        <location evidence="1">Membrane</location>
        <topology evidence="1">Multi-pass membrane protein</topology>
    </subcellularLocation>
</comment>
<dbReference type="Pfam" id="PF00916">
    <property type="entry name" value="Sulfate_transp"/>
    <property type="match status" value="1"/>
</dbReference>
<evidence type="ECO:0000313" key="8">
    <source>
        <dbReference type="EMBL" id="KAK4144730.1"/>
    </source>
</evidence>
<comment type="caution">
    <text evidence="8">The sequence shown here is derived from an EMBL/GenBank/DDBJ whole genome shotgun (WGS) entry which is preliminary data.</text>
</comment>
<accession>A0AAN6V4P6</accession>
<dbReference type="InterPro" id="IPR011547">
    <property type="entry name" value="SLC26A/SulP_dom"/>
</dbReference>
<dbReference type="Proteomes" id="UP001302676">
    <property type="component" value="Unassembled WGS sequence"/>
</dbReference>
<dbReference type="Gene3D" id="3.30.750.24">
    <property type="entry name" value="STAS domain"/>
    <property type="match status" value="1"/>
</dbReference>
<dbReference type="InterPro" id="IPR018045">
    <property type="entry name" value="S04_transporter_CS"/>
</dbReference>
<dbReference type="NCBIfam" id="TIGR00815">
    <property type="entry name" value="sulP"/>
    <property type="match status" value="1"/>
</dbReference>
<evidence type="ECO:0000256" key="1">
    <source>
        <dbReference type="ARBA" id="ARBA00004141"/>
    </source>
</evidence>
<evidence type="ECO:0000256" key="6">
    <source>
        <dbReference type="SAM" id="Phobius"/>
    </source>
</evidence>
<dbReference type="PANTHER" id="PTHR11814">
    <property type="entry name" value="SULFATE TRANSPORTER"/>
    <property type="match status" value="1"/>
</dbReference>
<dbReference type="EMBL" id="MU853574">
    <property type="protein sequence ID" value="KAK4144730.1"/>
    <property type="molecule type" value="Genomic_DNA"/>
</dbReference>
<feature type="compositionally biased region" description="Basic residues" evidence="5">
    <location>
        <begin position="755"/>
        <end position="765"/>
    </location>
</feature>
<keyword evidence="4 6" id="KW-0472">Membrane</keyword>
<dbReference type="FunFam" id="3.30.750.24:FF:000024">
    <property type="entry name" value="Sulfate permease 2"/>
    <property type="match status" value="1"/>
</dbReference>
<keyword evidence="9" id="KW-1185">Reference proteome</keyword>
<dbReference type="PROSITE" id="PS50801">
    <property type="entry name" value="STAS"/>
    <property type="match status" value="1"/>
</dbReference>
<dbReference type="InterPro" id="IPR036513">
    <property type="entry name" value="STAS_dom_sf"/>
</dbReference>
<feature type="transmembrane region" description="Helical" evidence="6">
    <location>
        <begin position="279"/>
        <end position="302"/>
    </location>
</feature>
<protein>
    <submittedName>
        <fullName evidence="8">Sulfate transporter family-domain-containing protein</fullName>
    </submittedName>
</protein>
<feature type="compositionally biased region" description="Low complexity" evidence="5">
    <location>
        <begin position="787"/>
        <end position="804"/>
    </location>
</feature>
<evidence type="ECO:0000256" key="4">
    <source>
        <dbReference type="ARBA" id="ARBA00023136"/>
    </source>
</evidence>
<feature type="transmembrane region" description="Helical" evidence="6">
    <location>
        <begin position="249"/>
        <end position="270"/>
    </location>
</feature>
<organism evidence="8 9">
    <name type="scientific">Dichotomopilus funicola</name>
    <dbReference type="NCBI Taxonomy" id="1934379"/>
    <lineage>
        <taxon>Eukaryota</taxon>
        <taxon>Fungi</taxon>
        <taxon>Dikarya</taxon>
        <taxon>Ascomycota</taxon>
        <taxon>Pezizomycotina</taxon>
        <taxon>Sordariomycetes</taxon>
        <taxon>Sordariomycetidae</taxon>
        <taxon>Sordariales</taxon>
        <taxon>Chaetomiaceae</taxon>
        <taxon>Dichotomopilus</taxon>
    </lineage>
</organism>
<feature type="transmembrane region" description="Helical" evidence="6">
    <location>
        <begin position="89"/>
        <end position="107"/>
    </location>
</feature>
<feature type="transmembrane region" description="Helical" evidence="6">
    <location>
        <begin position="114"/>
        <end position="131"/>
    </location>
</feature>
<keyword evidence="3 6" id="KW-1133">Transmembrane helix</keyword>
<feature type="transmembrane region" description="Helical" evidence="6">
    <location>
        <begin position="486"/>
        <end position="504"/>
    </location>
</feature>
<proteinExistence type="predicted"/>
<reference evidence="8" key="1">
    <citation type="journal article" date="2023" name="Mol. Phylogenet. Evol.">
        <title>Genome-scale phylogeny and comparative genomics of the fungal order Sordariales.</title>
        <authorList>
            <person name="Hensen N."/>
            <person name="Bonometti L."/>
            <person name="Westerberg I."/>
            <person name="Brannstrom I.O."/>
            <person name="Guillou S."/>
            <person name="Cros-Aarteil S."/>
            <person name="Calhoun S."/>
            <person name="Haridas S."/>
            <person name="Kuo A."/>
            <person name="Mondo S."/>
            <person name="Pangilinan J."/>
            <person name="Riley R."/>
            <person name="LaButti K."/>
            <person name="Andreopoulos B."/>
            <person name="Lipzen A."/>
            <person name="Chen C."/>
            <person name="Yan M."/>
            <person name="Daum C."/>
            <person name="Ng V."/>
            <person name="Clum A."/>
            <person name="Steindorff A."/>
            <person name="Ohm R.A."/>
            <person name="Martin F."/>
            <person name="Silar P."/>
            <person name="Natvig D.O."/>
            <person name="Lalanne C."/>
            <person name="Gautier V."/>
            <person name="Ament-Velasquez S.L."/>
            <person name="Kruys A."/>
            <person name="Hutchinson M.I."/>
            <person name="Powell A.J."/>
            <person name="Barry K."/>
            <person name="Miller A.N."/>
            <person name="Grigoriev I.V."/>
            <person name="Debuchy R."/>
            <person name="Gladieux P."/>
            <person name="Hiltunen Thoren M."/>
            <person name="Johannesson H."/>
        </authorList>
    </citation>
    <scope>NUCLEOTIDE SEQUENCE</scope>
    <source>
        <strain evidence="8">CBS 141.50</strain>
    </source>
</reference>
<dbReference type="AlphaFoldDB" id="A0AAN6V4P6"/>
<dbReference type="InterPro" id="IPR001902">
    <property type="entry name" value="SLC26A/SulP_fam"/>
</dbReference>
<evidence type="ECO:0000259" key="7">
    <source>
        <dbReference type="PROSITE" id="PS50801"/>
    </source>
</evidence>
<dbReference type="InterPro" id="IPR002645">
    <property type="entry name" value="STAS_dom"/>
</dbReference>
<dbReference type="RefSeq" id="XP_062638101.1">
    <property type="nucleotide sequence ID" value="XM_062783475.1"/>
</dbReference>
<dbReference type="PROSITE" id="PS01130">
    <property type="entry name" value="SLC26A"/>
    <property type="match status" value="1"/>
</dbReference>
<feature type="region of interest" description="Disordered" evidence="5">
    <location>
        <begin position="845"/>
        <end position="880"/>
    </location>
</feature>
<feature type="compositionally biased region" description="Basic and acidic residues" evidence="5">
    <location>
        <begin position="845"/>
        <end position="856"/>
    </location>
</feature>
<name>A0AAN6V4P6_9PEZI</name>
<feature type="region of interest" description="Disordered" evidence="5">
    <location>
        <begin position="754"/>
        <end position="805"/>
    </location>
</feature>
<feature type="transmembrane region" description="Helical" evidence="6">
    <location>
        <begin position="167"/>
        <end position="187"/>
    </location>
</feature>
<feature type="domain" description="STAS" evidence="7">
    <location>
        <begin position="571"/>
        <end position="708"/>
    </location>
</feature>
<sequence length="880" mass="95151">MPLKARHVVAKALGIKLQDKEPYTDLEEPGASLKSHGTDHSFVEEPPQVLDYINDLIPSGSELYKYLLSLFPFLAWIGHYNLQWLVGDLVAGITIGAVVVPQGMAYAKLANLEVQFGLYSSFMGVLIYWFFATSKDITIGPVAVMSQLTGGIVADLTEALPDLEPHAIASALAILAGSIVLFIGLIRCGWIVDVISLTALSAFMTGSAINIAVGQIPTMMGISGFSTRDAPYLVFIHTLQGLPRTTLDAAMGLTALALLYIIRAACSYAAKRWPQHQRLAFFLSTLRTVFVILLYTMISWLVNRGLPEKQVKFKILLDVPRGFQNAAVPVLNQRLASNLVGYLPATVIVLLIEHIAISKSFGRVNNYTINPSQEMVAIGVTNMLGPFLGGYAATGSFSRTAIKSKAGVRTPFAGVITAVVVLLAIYALPAVFYYIPSASLSAVIIHAVGDLITPPNTVYQFWLVSPLEVFIFFVGVLVTIFSTIENGIYCTVCLSAAMLLYRILRARGRFLGRVRVASMLGDHFVGGDDSKYGAEYGTFTGSADAPFRNVFLPITHADGSNPEVALDNPYPGIFIYRFAEGFNYTNASHSLGYMTDYIFANTRRTSLATYDRPGDRPWNDPGPSPRKLKAAAKAGTDANALDVDRNLPTLKAIILDFSSVNHVDITSVQQLIDVRNQLDRYAAPDTVDWHIAYITNRWAKRALAAAGFGYPTKRPDLPHLRWKSIFSVAEIGGTQSAAAAAEFVDNEKQLESNYRRRSVRTSHSRHGPDLEAALPTKAEDDETVTEPAGATTASSAPAVTPTPALNTGRTVAVHGINRPLFHVDLTSAMQSAIANVEARGEVGIDDGIGKQHHTADTDDAGPIKAGSSSGEGIDLPTSVR</sequence>
<evidence type="ECO:0000256" key="3">
    <source>
        <dbReference type="ARBA" id="ARBA00022989"/>
    </source>
</evidence>
<evidence type="ECO:0000313" key="9">
    <source>
        <dbReference type="Proteomes" id="UP001302676"/>
    </source>
</evidence>
<gene>
    <name evidence="8" type="ORF">C8A04DRAFT_36300</name>
</gene>
<feature type="transmembrane region" description="Helical" evidence="6">
    <location>
        <begin position="194"/>
        <end position="213"/>
    </location>
</feature>
<keyword evidence="2 6" id="KW-0812">Transmembrane</keyword>
<dbReference type="GeneID" id="87820088"/>
<feature type="transmembrane region" description="Helical" evidence="6">
    <location>
        <begin position="406"/>
        <end position="425"/>
    </location>
</feature>
<evidence type="ECO:0000256" key="2">
    <source>
        <dbReference type="ARBA" id="ARBA00022692"/>
    </source>
</evidence>